<dbReference type="InterPro" id="IPR023862">
    <property type="entry name" value="CHP03960_rSAM"/>
</dbReference>
<feature type="domain" description="Radical SAM core" evidence="1">
    <location>
        <begin position="250"/>
        <end position="491"/>
    </location>
</feature>
<comment type="caution">
    <text evidence="2">The sequence shown here is derived from an EMBL/GenBank/DDBJ whole genome shotgun (WGS) entry which is preliminary data.</text>
</comment>
<dbReference type="Pfam" id="PF04055">
    <property type="entry name" value="Radical_SAM"/>
    <property type="match status" value="1"/>
</dbReference>
<dbReference type="InterPro" id="IPR045784">
    <property type="entry name" value="Radical_SAM_N2"/>
</dbReference>
<dbReference type="NCBIfam" id="TIGR03960">
    <property type="entry name" value="rSAM_fuse_unch"/>
    <property type="match status" value="1"/>
</dbReference>
<evidence type="ECO:0000259" key="1">
    <source>
        <dbReference type="PROSITE" id="PS51918"/>
    </source>
</evidence>
<dbReference type="SMART" id="SM00729">
    <property type="entry name" value="Elp3"/>
    <property type="match status" value="1"/>
</dbReference>
<dbReference type="AlphaFoldDB" id="A0AAE3L085"/>
<dbReference type="InterPro" id="IPR023404">
    <property type="entry name" value="rSAM_horseshoe"/>
</dbReference>
<dbReference type="RefSeq" id="WP_257532750.1">
    <property type="nucleotide sequence ID" value="NZ_JANKAS010000015.1"/>
</dbReference>
<proteinExistence type="predicted"/>
<dbReference type="Gene3D" id="3.80.30.20">
    <property type="entry name" value="tm_1862 like domain"/>
    <property type="match status" value="1"/>
</dbReference>
<accession>A0AAE3L085</accession>
<keyword evidence="3" id="KW-1185">Reference proteome</keyword>
<dbReference type="SFLD" id="SFLDG01082">
    <property type="entry name" value="B12-binding_domain_containing"/>
    <property type="match status" value="1"/>
</dbReference>
<gene>
    <name evidence="2" type="ORF">NSA47_13105</name>
</gene>
<dbReference type="PROSITE" id="PS51918">
    <property type="entry name" value="RADICAL_SAM"/>
    <property type="match status" value="1"/>
</dbReference>
<name>A0AAE3L085_9FIRM</name>
<dbReference type="InterPro" id="IPR058240">
    <property type="entry name" value="rSAM_sf"/>
</dbReference>
<dbReference type="InterPro" id="IPR007197">
    <property type="entry name" value="rSAM"/>
</dbReference>
<evidence type="ECO:0000313" key="2">
    <source>
        <dbReference type="EMBL" id="MCR1899911.1"/>
    </source>
</evidence>
<dbReference type="SFLD" id="SFLDS00029">
    <property type="entry name" value="Radical_SAM"/>
    <property type="match status" value="1"/>
</dbReference>
<evidence type="ECO:0000313" key="3">
    <source>
        <dbReference type="Proteomes" id="UP001205748"/>
    </source>
</evidence>
<dbReference type="SUPFAM" id="SSF102114">
    <property type="entry name" value="Radical SAM enzymes"/>
    <property type="match status" value="1"/>
</dbReference>
<organism evidence="2 3">
    <name type="scientific">Irregularibacter muris</name>
    <dbReference type="NCBI Taxonomy" id="1796619"/>
    <lineage>
        <taxon>Bacteria</taxon>
        <taxon>Bacillati</taxon>
        <taxon>Bacillota</taxon>
        <taxon>Clostridia</taxon>
        <taxon>Eubacteriales</taxon>
        <taxon>Eubacteriaceae</taxon>
        <taxon>Irregularibacter</taxon>
    </lineage>
</organism>
<dbReference type="Pfam" id="PF19864">
    <property type="entry name" value="Radical_SAM_N2"/>
    <property type="match status" value="1"/>
</dbReference>
<protein>
    <submittedName>
        <fullName evidence="2">TIGR03960 family B12-binding radical SAM protein</fullName>
    </submittedName>
</protein>
<dbReference type="GO" id="GO:0003824">
    <property type="term" value="F:catalytic activity"/>
    <property type="evidence" value="ECO:0007669"/>
    <property type="project" value="InterPro"/>
</dbReference>
<reference evidence="2" key="1">
    <citation type="submission" date="2022-07" db="EMBL/GenBank/DDBJ databases">
        <title>Enhanced cultured diversity of the mouse gut microbiota enables custom-made synthetic communities.</title>
        <authorList>
            <person name="Afrizal A."/>
        </authorList>
    </citation>
    <scope>NUCLEOTIDE SEQUENCE</scope>
    <source>
        <strain evidence="2">DSM 28593</strain>
    </source>
</reference>
<dbReference type="Proteomes" id="UP001205748">
    <property type="component" value="Unassembled WGS sequence"/>
</dbReference>
<dbReference type="PANTHER" id="PTHR42731:SF1">
    <property type="entry name" value="RADICAL SAM DOMAIN PROTEIN"/>
    <property type="match status" value="1"/>
</dbReference>
<dbReference type="CDD" id="cd01335">
    <property type="entry name" value="Radical_SAM"/>
    <property type="match status" value="1"/>
</dbReference>
<dbReference type="GO" id="GO:0051536">
    <property type="term" value="F:iron-sulfur cluster binding"/>
    <property type="evidence" value="ECO:0007669"/>
    <property type="project" value="InterPro"/>
</dbReference>
<dbReference type="InterPro" id="IPR006638">
    <property type="entry name" value="Elp3/MiaA/NifB-like_rSAM"/>
</dbReference>
<dbReference type="EMBL" id="JANKAS010000015">
    <property type="protein sequence ID" value="MCR1899911.1"/>
    <property type="molecule type" value="Genomic_DNA"/>
</dbReference>
<dbReference type="PANTHER" id="PTHR42731">
    <property type="entry name" value="SLL1084 PROTEIN"/>
    <property type="match status" value="1"/>
</dbReference>
<sequence>MKSKLMNKILPTVKNPIQYIGKELNSVHKEIKSDTIRYAFAFPDIYEIGMSHLGMKILYHLLNEQEDIYCERVFAPMVDMEEKMRRENIPLFAWETMDAITHFDFIGFTLQYEMSYSNIINMLDLGEVPLLAAERTKEHPFVMVGGPCAYNPEPLADFVDIVILGEAEEVILEVMEAYRKWKKSEGSRKDFLHSIASITGVYIPAFYQVEYDEEGKITSFQPISSAYPSTVQKRIIKDLDKTYYPDKVVVPYTNIVHDRIMLELFRGCTRGCRFCQAGMIYRPVREKTPETLKSIAEKLVKNTGYEDISLASLSTSDYTQLVPLVKNLMEEYKDKGVGLSLPSLRIDSFSIKLAEEIQKVRKTGLTFAPEAGTQKLRNVINKGVTEENLMEATRQAFEAGWGTIKLYFMIGLPTETNEDIEGIGDLGKKVVQQYFQVEKEKRNKALRVTVSTSSFVPKPFTPFQWEPQNTMEELKEKQQYLKNIIRDRKISYSWHEPKISFLEAIFARGDRRLGKVLLKAWEKGCKFDGWDEHFKFNSWMEAFEECHIDPSFYAHRKREYEEKLPWDFIDIGVSKSFLIREHKNALKERVTPFCRENCVNCGVENFDGGWTCYVDC</sequence>